<dbReference type="PROSITE" id="PS52004">
    <property type="entry name" value="KS3_2"/>
    <property type="match status" value="1"/>
</dbReference>
<evidence type="ECO:0000256" key="1">
    <source>
        <dbReference type="ARBA" id="ARBA00005194"/>
    </source>
</evidence>
<dbReference type="InterPro" id="IPR020841">
    <property type="entry name" value="PKS_Beta-ketoAc_synthase_dom"/>
</dbReference>
<dbReference type="CDD" id="cd00834">
    <property type="entry name" value="KAS_I_II"/>
    <property type="match status" value="1"/>
</dbReference>
<dbReference type="InterPro" id="IPR000794">
    <property type="entry name" value="Beta-ketoacyl_synthase"/>
</dbReference>
<gene>
    <name evidence="6" type="ORF">C7446_1552</name>
</gene>
<dbReference type="InterPro" id="IPR014031">
    <property type="entry name" value="Ketoacyl_synth_C"/>
</dbReference>
<dbReference type="SMART" id="SM00825">
    <property type="entry name" value="PKS_KS"/>
    <property type="match status" value="1"/>
</dbReference>
<protein>
    <submittedName>
        <fullName evidence="6">3-oxoacyl-[acyl-carrier-protein] synthase-1</fullName>
    </submittedName>
</protein>
<feature type="domain" description="Ketosynthase family 3 (KS3)" evidence="5">
    <location>
        <begin position="1"/>
        <end position="391"/>
    </location>
</feature>
<dbReference type="Gene3D" id="3.40.47.10">
    <property type="match status" value="2"/>
</dbReference>
<accession>A0A420WXC3</accession>
<comment type="caution">
    <text evidence="6">The sequence shown here is derived from an EMBL/GenBank/DDBJ whole genome shotgun (WGS) entry which is preliminary data.</text>
</comment>
<comment type="pathway">
    <text evidence="1">Lipid metabolism; fatty acid biosynthesis.</text>
</comment>
<proteinExistence type="inferred from homology"/>
<dbReference type="PANTHER" id="PTHR11712">
    <property type="entry name" value="POLYKETIDE SYNTHASE-RELATED"/>
    <property type="match status" value="1"/>
</dbReference>
<comment type="similarity">
    <text evidence="2 4">Belongs to the thiolase-like superfamily. Beta-ketoacyl-ACP synthases family.</text>
</comment>
<dbReference type="Proteomes" id="UP000281975">
    <property type="component" value="Unassembled WGS sequence"/>
</dbReference>
<dbReference type="InterPro" id="IPR016039">
    <property type="entry name" value="Thiolase-like"/>
</dbReference>
<organism evidence="6 7">
    <name type="scientific">Kushneria sinocarnis</name>
    <dbReference type="NCBI Taxonomy" id="595502"/>
    <lineage>
        <taxon>Bacteria</taxon>
        <taxon>Pseudomonadati</taxon>
        <taxon>Pseudomonadota</taxon>
        <taxon>Gammaproteobacteria</taxon>
        <taxon>Oceanospirillales</taxon>
        <taxon>Halomonadaceae</taxon>
        <taxon>Kushneria</taxon>
    </lineage>
</organism>
<dbReference type="InterPro" id="IPR018201">
    <property type="entry name" value="Ketoacyl_synth_AS"/>
</dbReference>
<evidence type="ECO:0000256" key="4">
    <source>
        <dbReference type="RuleBase" id="RU003694"/>
    </source>
</evidence>
<dbReference type="Pfam" id="PF00109">
    <property type="entry name" value="ketoacyl-synt"/>
    <property type="match status" value="1"/>
</dbReference>
<dbReference type="GO" id="GO:0006633">
    <property type="term" value="P:fatty acid biosynthetic process"/>
    <property type="evidence" value="ECO:0007669"/>
    <property type="project" value="UniProtKB-UniPathway"/>
</dbReference>
<evidence type="ECO:0000256" key="3">
    <source>
        <dbReference type="ARBA" id="ARBA00022679"/>
    </source>
</evidence>
<dbReference type="GO" id="GO:0004315">
    <property type="term" value="F:3-oxoacyl-[acyl-carrier-protein] synthase activity"/>
    <property type="evidence" value="ECO:0007669"/>
    <property type="project" value="InterPro"/>
</dbReference>
<dbReference type="SUPFAM" id="SSF53901">
    <property type="entry name" value="Thiolase-like"/>
    <property type="match status" value="2"/>
</dbReference>
<reference evidence="6 7" key="1">
    <citation type="submission" date="2018-10" db="EMBL/GenBank/DDBJ databases">
        <title>Genomic Encyclopedia of Type Strains, Phase IV (KMG-IV): sequencing the most valuable type-strain genomes for metagenomic binning, comparative biology and taxonomic classification.</title>
        <authorList>
            <person name="Goeker M."/>
        </authorList>
    </citation>
    <scope>NUCLEOTIDE SEQUENCE [LARGE SCALE GENOMIC DNA]</scope>
    <source>
        <strain evidence="6 7">DSM 23229</strain>
    </source>
</reference>
<name>A0A420WXC3_9GAMM</name>
<dbReference type="GO" id="GO:0005829">
    <property type="term" value="C:cytosol"/>
    <property type="evidence" value="ECO:0007669"/>
    <property type="project" value="TreeGrafter"/>
</dbReference>
<dbReference type="RefSeq" id="WP_121172512.1">
    <property type="nucleotide sequence ID" value="NZ_RBIN01000004.1"/>
</dbReference>
<evidence type="ECO:0000313" key="6">
    <source>
        <dbReference type="EMBL" id="RKR04347.1"/>
    </source>
</evidence>
<evidence type="ECO:0000313" key="7">
    <source>
        <dbReference type="Proteomes" id="UP000281975"/>
    </source>
</evidence>
<dbReference type="PANTHER" id="PTHR11712:SF320">
    <property type="entry name" value="BETA-KETOACYL SYNTHASE"/>
    <property type="match status" value="1"/>
</dbReference>
<evidence type="ECO:0000256" key="2">
    <source>
        <dbReference type="ARBA" id="ARBA00008467"/>
    </source>
</evidence>
<evidence type="ECO:0000259" key="5">
    <source>
        <dbReference type="PROSITE" id="PS52004"/>
    </source>
</evidence>
<dbReference type="InterPro" id="IPR014030">
    <property type="entry name" value="Ketoacyl_synth_N"/>
</dbReference>
<dbReference type="Pfam" id="PF02801">
    <property type="entry name" value="Ketoacyl-synt_C"/>
    <property type="match status" value="1"/>
</dbReference>
<dbReference type="OrthoDB" id="9808669at2"/>
<dbReference type="AlphaFoldDB" id="A0A420WXC3"/>
<dbReference type="UniPathway" id="UPA00094"/>
<keyword evidence="3 4" id="KW-0808">Transferase</keyword>
<dbReference type="EMBL" id="RBIN01000004">
    <property type="protein sequence ID" value="RKR04347.1"/>
    <property type="molecule type" value="Genomic_DNA"/>
</dbReference>
<sequence length="393" mass="40602">MTHPFPCRLSAPGVICSIGGEHAAILEALTHGRRGLTPSDRHTPGRTLPVGAIEAPLPDPSAWPTEHASRNNQLIAHALAALGDALPELLEQVAPRRIGVVMGTSTSGVLETELAIERTGPGQPFDDGYRYARQEIGAPARFIADHLGLGGPAWTLSTACSSGARALGAARRMLRSGRVDAVIAGGADTLCGLTVNGFDALGAISEAPCQPFSAHRRGINIGEAAALFIVTAQSGGIQLTGVGESSDAHHISAPDPSGDGAVAAMQQALSMAQTGPEGVDYLNLHGTATEHNDAMEARAIARLFGDRRPACSSTKALTGHTLGAAGALEAAFCWLGLAHQQLPLHVHDGHPDPALPALPLITASRPRRPMTRALSNAFAFGGNNVALMLEQTS</sequence>
<keyword evidence="7" id="KW-1185">Reference proteome</keyword>
<dbReference type="PROSITE" id="PS00606">
    <property type="entry name" value="KS3_1"/>
    <property type="match status" value="1"/>
</dbReference>
<dbReference type="NCBIfam" id="NF006618">
    <property type="entry name" value="PRK09185.1"/>
    <property type="match status" value="1"/>
</dbReference>